<comment type="caution">
    <text evidence="1">The sequence shown here is derived from an EMBL/GenBank/DDBJ whole genome shotgun (WGS) entry which is preliminary data.</text>
</comment>
<reference evidence="1" key="1">
    <citation type="submission" date="2020-05" db="EMBL/GenBank/DDBJ databases">
        <title>Large-scale comparative analyses of tick genomes elucidate their genetic diversity and vector capacities.</title>
        <authorList>
            <person name="Jia N."/>
            <person name="Wang J."/>
            <person name="Shi W."/>
            <person name="Du L."/>
            <person name="Sun Y."/>
            <person name="Zhan W."/>
            <person name="Jiang J."/>
            <person name="Wang Q."/>
            <person name="Zhang B."/>
            <person name="Ji P."/>
            <person name="Sakyi L.B."/>
            <person name="Cui X."/>
            <person name="Yuan T."/>
            <person name="Jiang B."/>
            <person name="Yang W."/>
            <person name="Lam T.T.-Y."/>
            <person name="Chang Q."/>
            <person name="Ding S."/>
            <person name="Wang X."/>
            <person name="Zhu J."/>
            <person name="Ruan X."/>
            <person name="Zhao L."/>
            <person name="Wei J."/>
            <person name="Que T."/>
            <person name="Du C."/>
            <person name="Cheng J."/>
            <person name="Dai P."/>
            <person name="Han X."/>
            <person name="Huang E."/>
            <person name="Gao Y."/>
            <person name="Liu J."/>
            <person name="Shao H."/>
            <person name="Ye R."/>
            <person name="Li L."/>
            <person name="Wei W."/>
            <person name="Wang X."/>
            <person name="Wang C."/>
            <person name="Yang T."/>
            <person name="Huo Q."/>
            <person name="Li W."/>
            <person name="Guo W."/>
            <person name="Chen H."/>
            <person name="Zhou L."/>
            <person name="Ni X."/>
            <person name="Tian J."/>
            <person name="Zhou Y."/>
            <person name="Sheng Y."/>
            <person name="Liu T."/>
            <person name="Pan Y."/>
            <person name="Xia L."/>
            <person name="Li J."/>
            <person name="Zhao F."/>
            <person name="Cao W."/>
        </authorList>
    </citation>
    <scope>NUCLEOTIDE SEQUENCE</scope>
    <source>
        <strain evidence="1">Hyas-2018</strain>
    </source>
</reference>
<dbReference type="Proteomes" id="UP000821845">
    <property type="component" value="Chromosome 8"/>
</dbReference>
<organism evidence="1 2">
    <name type="scientific">Hyalomma asiaticum</name>
    <name type="common">Tick</name>
    <dbReference type="NCBI Taxonomy" id="266040"/>
    <lineage>
        <taxon>Eukaryota</taxon>
        <taxon>Metazoa</taxon>
        <taxon>Ecdysozoa</taxon>
        <taxon>Arthropoda</taxon>
        <taxon>Chelicerata</taxon>
        <taxon>Arachnida</taxon>
        <taxon>Acari</taxon>
        <taxon>Parasitiformes</taxon>
        <taxon>Ixodida</taxon>
        <taxon>Ixodoidea</taxon>
        <taxon>Ixodidae</taxon>
        <taxon>Hyalomminae</taxon>
        <taxon>Hyalomma</taxon>
    </lineage>
</organism>
<name>A0ACB7RMX8_HYAAI</name>
<evidence type="ECO:0000313" key="2">
    <source>
        <dbReference type="Proteomes" id="UP000821845"/>
    </source>
</evidence>
<proteinExistence type="predicted"/>
<sequence>MDEYEAVDDDVVTCREDTLADILKEVEEGTGDESEEEMDSDDHQSAPLTSEASQAVELLQRYFQKEGCLEHGQQRYTVVGFSNELDWRELNFAEPIPSHRICQACGMITRMTAFLPCLHVFCKKCYEQCRHDDAYGCPLDCEKFCEGDVQWLEFPVQNLLSRKVKCWNGDRGCDKILVASELNRHFCLDCDHH</sequence>
<keyword evidence="2" id="KW-1185">Reference proteome</keyword>
<gene>
    <name evidence="1" type="ORF">HPB50_010433</name>
</gene>
<protein>
    <submittedName>
        <fullName evidence="1">Uncharacterized protein</fullName>
    </submittedName>
</protein>
<evidence type="ECO:0000313" key="1">
    <source>
        <dbReference type="EMBL" id="KAH6924016.1"/>
    </source>
</evidence>
<dbReference type="EMBL" id="CM023488">
    <property type="protein sequence ID" value="KAH6924016.1"/>
    <property type="molecule type" value="Genomic_DNA"/>
</dbReference>
<accession>A0ACB7RMX8</accession>